<organism evidence="4 5">
    <name type="scientific">Owenia fusiformis</name>
    <name type="common">Polychaete worm</name>
    <dbReference type="NCBI Taxonomy" id="6347"/>
    <lineage>
        <taxon>Eukaryota</taxon>
        <taxon>Metazoa</taxon>
        <taxon>Spiralia</taxon>
        <taxon>Lophotrochozoa</taxon>
        <taxon>Annelida</taxon>
        <taxon>Polychaeta</taxon>
        <taxon>Sedentaria</taxon>
        <taxon>Canalipalpata</taxon>
        <taxon>Sabellida</taxon>
        <taxon>Oweniida</taxon>
        <taxon>Oweniidae</taxon>
        <taxon>Owenia</taxon>
    </lineage>
</organism>
<feature type="compositionally biased region" description="Basic residues" evidence="1">
    <location>
        <begin position="405"/>
        <end position="430"/>
    </location>
</feature>
<feature type="domain" description="F5/8 type C" evidence="3">
    <location>
        <begin position="441"/>
        <end position="592"/>
    </location>
</feature>
<gene>
    <name evidence="4" type="ORF">OFUS_LOCUS1425</name>
</gene>
<feature type="region of interest" description="Disordered" evidence="1">
    <location>
        <begin position="374"/>
        <end position="444"/>
    </location>
</feature>
<dbReference type="SMART" id="SM00231">
    <property type="entry name" value="FA58C"/>
    <property type="match status" value="3"/>
</dbReference>
<feature type="compositionally biased region" description="Basic residues" evidence="1">
    <location>
        <begin position="177"/>
        <end position="214"/>
    </location>
</feature>
<dbReference type="AlphaFoldDB" id="A0A8S4MZC7"/>
<reference evidence="4" key="1">
    <citation type="submission" date="2022-03" db="EMBL/GenBank/DDBJ databases">
        <authorList>
            <person name="Martin C."/>
        </authorList>
    </citation>
    <scope>NUCLEOTIDE SEQUENCE</scope>
</reference>
<protein>
    <recommendedName>
        <fullName evidence="3">F5/8 type C domain-containing protein</fullName>
    </recommendedName>
</protein>
<feature type="domain" description="F5/8 type C" evidence="3">
    <location>
        <begin position="1"/>
        <end position="149"/>
    </location>
</feature>
<evidence type="ECO:0000256" key="1">
    <source>
        <dbReference type="SAM" id="MobiDB-lite"/>
    </source>
</evidence>
<keyword evidence="5" id="KW-1185">Reference proteome</keyword>
<dbReference type="InterPro" id="IPR000421">
    <property type="entry name" value="FA58C"/>
</dbReference>
<feature type="signal peptide" evidence="2">
    <location>
        <begin position="1"/>
        <end position="27"/>
    </location>
</feature>
<feature type="non-terminal residue" evidence="4">
    <location>
        <position position="595"/>
    </location>
</feature>
<dbReference type="CDD" id="cd00057">
    <property type="entry name" value="FA58C"/>
    <property type="match status" value="2"/>
</dbReference>
<dbReference type="Pfam" id="PF00754">
    <property type="entry name" value="F5_F8_type_C"/>
    <property type="match status" value="3"/>
</dbReference>
<dbReference type="Proteomes" id="UP000749559">
    <property type="component" value="Unassembled WGS sequence"/>
</dbReference>
<evidence type="ECO:0000256" key="2">
    <source>
        <dbReference type="SAM" id="SignalP"/>
    </source>
</evidence>
<evidence type="ECO:0000313" key="5">
    <source>
        <dbReference type="Proteomes" id="UP000749559"/>
    </source>
</evidence>
<accession>A0A8S4MZC7</accession>
<sequence length="595" mass="67760">SSSFLASASLLLCMIIILQVDQHPVAGLCPRVLNWAPVFNAKRQWVPGDLGGLKEIQTVQLQGDTALQRNNSNDGKSQAYKFKLGYSLDGKSESVYKEVPNEEKVFTGTWRYDKPVTHKLTDAFLARYVKIIPIEWKTDVGVKFDVNACSITGESKTKNNSTNRLVLEHGNLGKTPSKSHMRKKRSTSTTSRKQRKGRRGGRKHRIKKHNKPPRLGRCSFVGMNLPKNKISASSSANHFSPFMGIANTVRKGGAWIPSPLDQNPWIQMDLSTPMQVIGVILQSSVSGKEFVQTFKFGYSLNGITFNMYKERGNTAKEFLGNTKKRSTKMNMFYPGVTARYVRLYPLEWTDAIALRFDVIACEIKDGSTIGRLSKRHKRLKRSTSKYRSNRREQIDRKRENMDRRKDRRKESRKVKPKSKHKMTKSKKFSKKPSTALDRKNNNEPNLGMCSLVGMKLPKNRITASSSANHFSPYMGIANTIREKGAWIPSQRDRRPWIQIDLSVPMQVIGILLQSSVNGDEFVKTFKFSYSLDNSTFDMYREQNDTVKVFLGNTEKMSTKLNTFYPGVTARYVCLHPLEWNDAIALRFDVLACEIK</sequence>
<evidence type="ECO:0000259" key="3">
    <source>
        <dbReference type="PROSITE" id="PS50022"/>
    </source>
</evidence>
<comment type="caution">
    <text evidence="4">The sequence shown here is derived from an EMBL/GenBank/DDBJ whole genome shotgun (WGS) entry which is preliminary data.</text>
</comment>
<evidence type="ECO:0000313" key="4">
    <source>
        <dbReference type="EMBL" id="CAH1773893.1"/>
    </source>
</evidence>
<dbReference type="Gene3D" id="2.60.120.260">
    <property type="entry name" value="Galactose-binding domain-like"/>
    <property type="match status" value="3"/>
</dbReference>
<dbReference type="EMBL" id="CAIIXF020000001">
    <property type="protein sequence ID" value="CAH1773893.1"/>
    <property type="molecule type" value="Genomic_DNA"/>
</dbReference>
<dbReference type="OrthoDB" id="9973968at2759"/>
<name>A0A8S4MZC7_OWEFU</name>
<feature type="region of interest" description="Disordered" evidence="1">
    <location>
        <begin position="169"/>
        <end position="219"/>
    </location>
</feature>
<dbReference type="PROSITE" id="PS50022">
    <property type="entry name" value="FA58C_3"/>
    <property type="match status" value="3"/>
</dbReference>
<keyword evidence="2" id="KW-0732">Signal</keyword>
<feature type="domain" description="F5/8 type C" evidence="3">
    <location>
        <begin position="210"/>
        <end position="361"/>
    </location>
</feature>
<dbReference type="InterPro" id="IPR008979">
    <property type="entry name" value="Galactose-bd-like_sf"/>
</dbReference>
<proteinExistence type="predicted"/>
<feature type="non-terminal residue" evidence="4">
    <location>
        <position position="1"/>
    </location>
</feature>
<feature type="compositionally biased region" description="Basic residues" evidence="1">
    <location>
        <begin position="374"/>
        <end position="388"/>
    </location>
</feature>
<dbReference type="PANTHER" id="PTHR24543">
    <property type="entry name" value="MULTICOPPER OXIDASE-RELATED"/>
    <property type="match status" value="1"/>
</dbReference>
<feature type="chain" id="PRO_5035862908" description="F5/8 type C domain-containing protein" evidence="2">
    <location>
        <begin position="28"/>
        <end position="595"/>
    </location>
</feature>
<feature type="compositionally biased region" description="Basic and acidic residues" evidence="1">
    <location>
        <begin position="389"/>
        <end position="404"/>
    </location>
</feature>
<dbReference type="SUPFAM" id="SSF49785">
    <property type="entry name" value="Galactose-binding domain-like"/>
    <property type="match status" value="3"/>
</dbReference>